<dbReference type="InterPro" id="IPR027961">
    <property type="entry name" value="DUF4442"/>
</dbReference>
<dbReference type="SUPFAM" id="SSF54637">
    <property type="entry name" value="Thioesterase/thiol ester dehydrase-isomerase"/>
    <property type="match status" value="1"/>
</dbReference>
<gene>
    <name evidence="1" type="ORF">A3A38_01685</name>
</gene>
<sequence length="139" mass="14607">MGAFAGLRVQKMDTESCAIILPFGWRTKNPFGSTYALAQGMAAEVSSGVPAFVLIAGAPVSVSMPITNISGSFPKKAVGEIQFTFSDVFGMKKAVQKAAMGNEAVSFVARSVGCTADGTVVSIWDTTWSFKRRSKKAAA</sequence>
<dbReference type="Pfam" id="PF14539">
    <property type="entry name" value="DUF4442"/>
    <property type="match status" value="1"/>
</dbReference>
<dbReference type="Gene3D" id="3.10.129.10">
    <property type="entry name" value="Hotdog Thioesterase"/>
    <property type="match status" value="1"/>
</dbReference>
<reference evidence="1 2" key="1">
    <citation type="journal article" date="2016" name="Nat. Commun.">
        <title>Thousands of microbial genomes shed light on interconnected biogeochemical processes in an aquifer system.</title>
        <authorList>
            <person name="Anantharaman K."/>
            <person name="Brown C.T."/>
            <person name="Hug L.A."/>
            <person name="Sharon I."/>
            <person name="Castelle C.J."/>
            <person name="Probst A.J."/>
            <person name="Thomas B.C."/>
            <person name="Singh A."/>
            <person name="Wilkins M.J."/>
            <person name="Karaoz U."/>
            <person name="Brodie E.L."/>
            <person name="Williams K.H."/>
            <person name="Hubbard S.S."/>
            <person name="Banfield J.F."/>
        </authorList>
    </citation>
    <scope>NUCLEOTIDE SEQUENCE [LARGE SCALE GENOMIC DNA]</scope>
</reference>
<evidence type="ECO:0008006" key="3">
    <source>
        <dbReference type="Google" id="ProtNLM"/>
    </source>
</evidence>
<evidence type="ECO:0000313" key="2">
    <source>
        <dbReference type="Proteomes" id="UP000177306"/>
    </source>
</evidence>
<comment type="caution">
    <text evidence="1">The sequence shown here is derived from an EMBL/GenBank/DDBJ whole genome shotgun (WGS) entry which is preliminary data.</text>
</comment>
<evidence type="ECO:0000313" key="1">
    <source>
        <dbReference type="EMBL" id="OGG72969.1"/>
    </source>
</evidence>
<dbReference type="AlphaFoldDB" id="A0A1F6EH48"/>
<dbReference type="EMBL" id="MFLY01000020">
    <property type="protein sequence ID" value="OGG72969.1"/>
    <property type="molecule type" value="Genomic_DNA"/>
</dbReference>
<name>A0A1F6EH48_9BACT</name>
<organism evidence="1 2">
    <name type="scientific">Candidatus Kaiserbacteria bacterium RIFCSPLOWO2_01_FULL_53_17</name>
    <dbReference type="NCBI Taxonomy" id="1798511"/>
    <lineage>
        <taxon>Bacteria</taxon>
        <taxon>Candidatus Kaiseribacteriota</taxon>
    </lineage>
</organism>
<dbReference type="Proteomes" id="UP000177306">
    <property type="component" value="Unassembled WGS sequence"/>
</dbReference>
<accession>A0A1F6EH48</accession>
<dbReference type="InterPro" id="IPR029069">
    <property type="entry name" value="HotDog_dom_sf"/>
</dbReference>
<proteinExistence type="predicted"/>
<protein>
    <recommendedName>
        <fullName evidence="3">Thioesterase putative domain-containing protein</fullName>
    </recommendedName>
</protein>